<gene>
    <name evidence="2" type="primary">B1197G05.31</name>
</gene>
<feature type="compositionally biased region" description="Low complexity" evidence="1">
    <location>
        <begin position="118"/>
        <end position="133"/>
    </location>
</feature>
<evidence type="ECO:0000256" key="1">
    <source>
        <dbReference type="SAM" id="MobiDB-lite"/>
    </source>
</evidence>
<name>Q5VMG6_ORYSJ</name>
<evidence type="ECO:0000313" key="3">
    <source>
        <dbReference type="Proteomes" id="UP000000763"/>
    </source>
</evidence>
<reference evidence="3" key="1">
    <citation type="journal article" date="2005" name="Nature">
        <title>The map-based sequence of the rice genome.</title>
        <authorList>
            <consortium name="International rice genome sequencing project (IRGSP)"/>
            <person name="Matsumoto T."/>
            <person name="Wu J."/>
            <person name="Kanamori H."/>
            <person name="Katayose Y."/>
            <person name="Fujisawa M."/>
            <person name="Namiki N."/>
            <person name="Mizuno H."/>
            <person name="Yamamoto K."/>
            <person name="Antonio B.A."/>
            <person name="Baba T."/>
            <person name="Sakata K."/>
            <person name="Nagamura Y."/>
            <person name="Aoki H."/>
            <person name="Arikawa K."/>
            <person name="Arita K."/>
            <person name="Bito T."/>
            <person name="Chiden Y."/>
            <person name="Fujitsuka N."/>
            <person name="Fukunaka R."/>
            <person name="Hamada M."/>
            <person name="Harada C."/>
            <person name="Hayashi A."/>
            <person name="Hijishita S."/>
            <person name="Honda M."/>
            <person name="Hosokawa S."/>
            <person name="Ichikawa Y."/>
            <person name="Idonuma A."/>
            <person name="Iijima M."/>
            <person name="Ikeda M."/>
            <person name="Ikeno M."/>
            <person name="Ito K."/>
            <person name="Ito S."/>
            <person name="Ito T."/>
            <person name="Ito Y."/>
            <person name="Ito Y."/>
            <person name="Iwabuchi A."/>
            <person name="Kamiya K."/>
            <person name="Karasawa W."/>
            <person name="Kurita K."/>
            <person name="Katagiri S."/>
            <person name="Kikuta A."/>
            <person name="Kobayashi H."/>
            <person name="Kobayashi N."/>
            <person name="Machita K."/>
            <person name="Maehara T."/>
            <person name="Masukawa M."/>
            <person name="Mizubayashi T."/>
            <person name="Mukai Y."/>
            <person name="Nagasaki H."/>
            <person name="Nagata Y."/>
            <person name="Naito S."/>
            <person name="Nakashima M."/>
            <person name="Nakama Y."/>
            <person name="Nakamichi Y."/>
            <person name="Nakamura M."/>
            <person name="Meguro A."/>
            <person name="Negishi M."/>
            <person name="Ohta I."/>
            <person name="Ohta T."/>
            <person name="Okamoto M."/>
            <person name="Ono N."/>
            <person name="Saji S."/>
            <person name="Sakaguchi M."/>
            <person name="Sakai K."/>
            <person name="Shibata M."/>
            <person name="Shimokawa T."/>
            <person name="Song J."/>
            <person name="Takazaki Y."/>
            <person name="Terasawa K."/>
            <person name="Tsugane M."/>
            <person name="Tsuji K."/>
            <person name="Ueda S."/>
            <person name="Waki K."/>
            <person name="Yamagata H."/>
            <person name="Yamamoto M."/>
            <person name="Yamamoto S."/>
            <person name="Yamane H."/>
            <person name="Yoshiki S."/>
            <person name="Yoshihara R."/>
            <person name="Yukawa K."/>
            <person name="Zhong H."/>
            <person name="Yano M."/>
            <person name="Yuan Q."/>
            <person name="Ouyang S."/>
            <person name="Liu J."/>
            <person name="Jones K.M."/>
            <person name="Gansberger K."/>
            <person name="Moffat K."/>
            <person name="Hill J."/>
            <person name="Bera J."/>
            <person name="Fadrosh D."/>
            <person name="Jin S."/>
            <person name="Johri S."/>
            <person name="Kim M."/>
            <person name="Overton L."/>
            <person name="Reardon M."/>
            <person name="Tsitrin T."/>
            <person name="Vuong H."/>
            <person name="Weaver B."/>
            <person name="Ciecko A."/>
            <person name="Tallon L."/>
            <person name="Jackson J."/>
            <person name="Pai G."/>
            <person name="Aken S.V."/>
            <person name="Utterback T."/>
            <person name="Reidmuller S."/>
            <person name="Feldblyum T."/>
            <person name="Hsiao J."/>
            <person name="Zismann V."/>
            <person name="Iobst S."/>
            <person name="de Vazeille A.R."/>
            <person name="Buell C.R."/>
            <person name="Ying K."/>
            <person name="Li Y."/>
            <person name="Lu T."/>
            <person name="Huang Y."/>
            <person name="Zhao Q."/>
            <person name="Feng Q."/>
            <person name="Zhang L."/>
            <person name="Zhu J."/>
            <person name="Weng Q."/>
            <person name="Mu J."/>
            <person name="Lu Y."/>
            <person name="Fan D."/>
            <person name="Liu Y."/>
            <person name="Guan J."/>
            <person name="Zhang Y."/>
            <person name="Yu S."/>
            <person name="Liu X."/>
            <person name="Zhang Y."/>
            <person name="Hong G."/>
            <person name="Han B."/>
            <person name="Choisne N."/>
            <person name="Demange N."/>
            <person name="Orjeda G."/>
            <person name="Samain S."/>
            <person name="Cattolico L."/>
            <person name="Pelletier E."/>
            <person name="Couloux A."/>
            <person name="Segurens B."/>
            <person name="Wincker P."/>
            <person name="D'Hont A."/>
            <person name="Scarpelli C."/>
            <person name="Weissenbach J."/>
            <person name="Salanoubat M."/>
            <person name="Quetier F."/>
            <person name="Yu Y."/>
            <person name="Kim H.R."/>
            <person name="Rambo T."/>
            <person name="Currie J."/>
            <person name="Collura K."/>
            <person name="Luo M."/>
            <person name="Yang T."/>
            <person name="Ammiraju J.S.S."/>
            <person name="Engler F."/>
            <person name="Soderlund C."/>
            <person name="Wing R.A."/>
            <person name="Palmer L.E."/>
            <person name="de la Bastide M."/>
            <person name="Spiegel L."/>
            <person name="Nascimento L."/>
            <person name="Zutavern T."/>
            <person name="O'Shaughnessy A."/>
            <person name="Dike S."/>
            <person name="Dedhia N."/>
            <person name="Preston R."/>
            <person name="Balija V."/>
            <person name="McCombie W.R."/>
            <person name="Chow T."/>
            <person name="Chen H."/>
            <person name="Chung M."/>
            <person name="Chen C."/>
            <person name="Shaw J."/>
            <person name="Wu H."/>
            <person name="Hsiao K."/>
            <person name="Chao Y."/>
            <person name="Chu M."/>
            <person name="Cheng C."/>
            <person name="Hour A."/>
            <person name="Lee P."/>
            <person name="Lin S."/>
            <person name="Lin Y."/>
            <person name="Liou J."/>
            <person name="Liu S."/>
            <person name="Hsing Y."/>
            <person name="Raghuvanshi S."/>
            <person name="Mohanty A."/>
            <person name="Bharti A.K."/>
            <person name="Gaur A."/>
            <person name="Gupta V."/>
            <person name="Kumar D."/>
            <person name="Ravi V."/>
            <person name="Vij S."/>
            <person name="Kapur A."/>
            <person name="Khurana P."/>
            <person name="Khurana P."/>
            <person name="Khurana J.P."/>
            <person name="Tyagi A.K."/>
            <person name="Gaikwad K."/>
            <person name="Singh A."/>
            <person name="Dalal V."/>
            <person name="Srivastava S."/>
            <person name="Dixit A."/>
            <person name="Pal A.K."/>
            <person name="Ghazi I.A."/>
            <person name="Yadav M."/>
            <person name="Pandit A."/>
            <person name="Bhargava A."/>
            <person name="Sureshbabu K."/>
            <person name="Batra K."/>
            <person name="Sharma T.R."/>
            <person name="Mohapatra T."/>
            <person name="Singh N.K."/>
            <person name="Messing J."/>
            <person name="Nelson A.B."/>
            <person name="Fuks G."/>
            <person name="Kavchok S."/>
            <person name="Keizer G."/>
            <person name="Linton E."/>
            <person name="Llaca V."/>
            <person name="Song R."/>
            <person name="Tanyolac B."/>
            <person name="Young S."/>
            <person name="Ho-Il K."/>
            <person name="Hahn J.H."/>
            <person name="Sangsakoo G."/>
            <person name="Vanavichit A."/>
            <person name="de Mattos Luiz.A.T."/>
            <person name="Zimmer P.D."/>
            <person name="Malone G."/>
            <person name="Dellagostin O."/>
            <person name="de Oliveira A.C."/>
            <person name="Bevan M."/>
            <person name="Bancroft I."/>
            <person name="Minx P."/>
            <person name="Cordum H."/>
            <person name="Wilson R."/>
            <person name="Cheng Z."/>
            <person name="Jin W."/>
            <person name="Jiang J."/>
            <person name="Leong S.A."/>
            <person name="Iwama H."/>
            <person name="Gojobori T."/>
            <person name="Itoh T."/>
            <person name="Niimura Y."/>
            <person name="Fujii Y."/>
            <person name="Habara T."/>
            <person name="Sakai H."/>
            <person name="Sato Y."/>
            <person name="Wilson G."/>
            <person name="Kumar K."/>
            <person name="McCouch S."/>
            <person name="Juretic N."/>
            <person name="Hoen D."/>
            <person name="Wright S."/>
            <person name="Bruskiewich R."/>
            <person name="Bureau T."/>
            <person name="Miyao A."/>
            <person name="Hirochika H."/>
            <person name="Nishikawa T."/>
            <person name="Kadowaki K."/>
            <person name="Sugiura M."/>
            <person name="Burr B."/>
            <person name="Sasaki T."/>
        </authorList>
    </citation>
    <scope>NUCLEOTIDE SEQUENCE [LARGE SCALE GENOMIC DNA]</scope>
    <source>
        <strain evidence="3">cv. Nipponbare</strain>
    </source>
</reference>
<feature type="compositionally biased region" description="Basic and acidic residues" evidence="1">
    <location>
        <begin position="301"/>
        <end position="316"/>
    </location>
</feature>
<feature type="region of interest" description="Disordered" evidence="1">
    <location>
        <begin position="272"/>
        <end position="413"/>
    </location>
</feature>
<sequence>MGAREVRRTGFGCAGLRSGAPVGRMAAGPHAVARLSVDRAHGREVGGRGRLTGLAQSKPRWRRRGAYVAATRAGGRRKKGRPRWTADGGRVHRSKRDGFGLRGAHRSDEGVEKERANGSDFAGGSSSAESASGVGWGGRAPRRAGDERRPPGAGGNGGEAMPGGGGSRGGVYADGRSTARGELSGLGPGKGKKKGGRSPLRLLAHTPASPARATAKGGELKEGEGGRRRIGRLTARGGIRRTAWMCWAAKAVDRAVEIEPREREEQRRLARGELALGQGGGGELTAAISGSASERKRTRARERAVEPEGEKGEEGGGKGNSSLPFRAAGRRVAERRSREAGDDRVVGLHASARGKGEGVGSGVGGKRRREREKEGRRRCLSLPNTCDARARELGREEGMGRERGISPSTGGAK</sequence>
<evidence type="ECO:0000313" key="2">
    <source>
        <dbReference type="EMBL" id="BAD69359.1"/>
    </source>
</evidence>
<dbReference type="EMBL" id="AP006584">
    <property type="protein sequence ID" value="BAD69359.1"/>
    <property type="molecule type" value="Genomic_DNA"/>
</dbReference>
<proteinExistence type="predicted"/>
<feature type="compositionally biased region" description="Basic and acidic residues" evidence="1">
    <location>
        <begin position="388"/>
        <end position="404"/>
    </location>
</feature>
<feature type="compositionally biased region" description="Basic and acidic residues" evidence="1">
    <location>
        <begin position="218"/>
        <end position="227"/>
    </location>
</feature>
<dbReference type="Proteomes" id="UP000000763">
    <property type="component" value="Chromosome 6"/>
</dbReference>
<reference evidence="3" key="2">
    <citation type="journal article" date="2008" name="Nucleic Acids Res.">
        <title>The rice annotation project database (RAP-DB): 2008 update.</title>
        <authorList>
            <consortium name="The rice annotation project (RAP)"/>
        </authorList>
    </citation>
    <scope>GENOME REANNOTATION</scope>
    <source>
        <strain evidence="3">cv. Nipponbare</strain>
    </source>
</reference>
<organism evidence="2 3">
    <name type="scientific">Oryza sativa subsp. japonica</name>
    <name type="common">Rice</name>
    <dbReference type="NCBI Taxonomy" id="39947"/>
    <lineage>
        <taxon>Eukaryota</taxon>
        <taxon>Viridiplantae</taxon>
        <taxon>Streptophyta</taxon>
        <taxon>Embryophyta</taxon>
        <taxon>Tracheophyta</taxon>
        <taxon>Spermatophyta</taxon>
        <taxon>Magnoliopsida</taxon>
        <taxon>Liliopsida</taxon>
        <taxon>Poales</taxon>
        <taxon>Poaceae</taxon>
        <taxon>BOP clade</taxon>
        <taxon>Oryzoideae</taxon>
        <taxon>Oryzeae</taxon>
        <taxon>Oryzinae</taxon>
        <taxon>Oryza</taxon>
        <taxon>Oryza sativa</taxon>
    </lineage>
</organism>
<dbReference type="AlphaFoldDB" id="Q5VMG6"/>
<feature type="compositionally biased region" description="Basic and acidic residues" evidence="1">
    <location>
        <begin position="331"/>
        <end position="346"/>
    </location>
</feature>
<feature type="compositionally biased region" description="Basic and acidic residues" evidence="1">
    <location>
        <begin position="105"/>
        <end position="117"/>
    </location>
</feature>
<protein>
    <submittedName>
        <fullName evidence="2">Epstein-Barr virus EBNA-1-like protein</fullName>
    </submittedName>
</protein>
<accession>Q5VMG6</accession>
<feature type="region of interest" description="Disordered" evidence="1">
    <location>
        <begin position="68"/>
        <end position="229"/>
    </location>
</feature>
<feature type="compositionally biased region" description="Gly residues" evidence="1">
    <location>
        <begin position="152"/>
        <end position="169"/>
    </location>
</feature>